<dbReference type="Gene3D" id="1.25.40.970">
    <property type="match status" value="1"/>
</dbReference>
<accession>A0A4C1ZNG3</accession>
<keyword evidence="1" id="KW-0808">Transferase</keyword>
<dbReference type="GO" id="GO:0008168">
    <property type="term" value="F:methyltransferase activity"/>
    <property type="evidence" value="ECO:0007669"/>
    <property type="project" value="UniProtKB-KW"/>
</dbReference>
<dbReference type="Gene3D" id="2.170.270.10">
    <property type="entry name" value="SET domain"/>
    <property type="match status" value="1"/>
</dbReference>
<proteinExistence type="predicted"/>
<reference evidence="1 2" key="1">
    <citation type="journal article" date="2019" name="Commun. Biol.">
        <title>The bagworm genome reveals a unique fibroin gene that provides high tensile strength.</title>
        <authorList>
            <person name="Kono N."/>
            <person name="Nakamura H."/>
            <person name="Ohtoshi R."/>
            <person name="Tomita M."/>
            <person name="Numata K."/>
            <person name="Arakawa K."/>
        </authorList>
    </citation>
    <scope>NUCLEOTIDE SEQUENCE [LARGE SCALE GENOMIC DNA]</scope>
</reference>
<dbReference type="AlphaFoldDB" id="A0A4C1ZNG3"/>
<dbReference type="GO" id="GO:0032259">
    <property type="term" value="P:methylation"/>
    <property type="evidence" value="ECO:0007669"/>
    <property type="project" value="UniProtKB-KW"/>
</dbReference>
<name>A0A4C1ZNG3_EUMVA</name>
<dbReference type="STRING" id="151549.A0A4C1ZNG3"/>
<dbReference type="OrthoDB" id="265717at2759"/>
<keyword evidence="1" id="KW-0489">Methyltransferase</keyword>
<dbReference type="InterPro" id="IPR046341">
    <property type="entry name" value="SET_dom_sf"/>
</dbReference>
<dbReference type="InterPro" id="IPR011990">
    <property type="entry name" value="TPR-like_helical_dom_sf"/>
</dbReference>
<dbReference type="InterPro" id="IPR050869">
    <property type="entry name" value="H3K4_H4K5_MeTrfase"/>
</dbReference>
<organism evidence="1 2">
    <name type="scientific">Eumeta variegata</name>
    <name type="common">Bagworm moth</name>
    <name type="synonym">Eumeta japonica</name>
    <dbReference type="NCBI Taxonomy" id="151549"/>
    <lineage>
        <taxon>Eukaryota</taxon>
        <taxon>Metazoa</taxon>
        <taxon>Ecdysozoa</taxon>
        <taxon>Arthropoda</taxon>
        <taxon>Hexapoda</taxon>
        <taxon>Insecta</taxon>
        <taxon>Pterygota</taxon>
        <taxon>Neoptera</taxon>
        <taxon>Endopterygota</taxon>
        <taxon>Lepidoptera</taxon>
        <taxon>Glossata</taxon>
        <taxon>Ditrysia</taxon>
        <taxon>Tineoidea</taxon>
        <taxon>Psychidae</taxon>
        <taxon>Oiketicinae</taxon>
        <taxon>Eumeta</taxon>
    </lineage>
</organism>
<dbReference type="Gene3D" id="1.25.40.10">
    <property type="entry name" value="Tetratricopeptide repeat domain"/>
    <property type="match status" value="1"/>
</dbReference>
<dbReference type="EMBL" id="BGZK01002003">
    <property type="protein sequence ID" value="GBP89440.1"/>
    <property type="molecule type" value="Genomic_DNA"/>
</dbReference>
<dbReference type="PANTHER" id="PTHR12197:SF251">
    <property type="entry name" value="EG:BACR7C10.4 PROTEIN"/>
    <property type="match status" value="1"/>
</dbReference>
<sequence>MSLTPLGDPLTVRSVHTEIKIRSTRLTRKFVQDDPARRTSCNGDFGYRRIRISYIDLMKTPYERQTELLQSYYFLCQCDSWYKPYLKTLVRLHNDEKFAGGWTCQWQQLPLICHFQRYCQSLVHDLNVDVCKYCLERQEGVLHPLNVMHAQTLDHAFDALIEVQLWEQACEYATQLIPCFRFYYGELHPLLGLLHLKYGKILLYKMELNKALDQFKTAEKILKITHGDKHPLYRQELLPLLKQVTLESV</sequence>
<dbReference type="GO" id="GO:0005634">
    <property type="term" value="C:nucleus"/>
    <property type="evidence" value="ECO:0007669"/>
    <property type="project" value="TreeGrafter"/>
</dbReference>
<protein>
    <submittedName>
        <fullName evidence="1">Histone-lysine N-methyltransferase SMYD3</fullName>
    </submittedName>
</protein>
<evidence type="ECO:0000313" key="1">
    <source>
        <dbReference type="EMBL" id="GBP89440.1"/>
    </source>
</evidence>
<comment type="caution">
    <text evidence="1">The sequence shown here is derived from an EMBL/GenBank/DDBJ whole genome shotgun (WGS) entry which is preliminary data.</text>
</comment>
<keyword evidence="2" id="KW-1185">Reference proteome</keyword>
<dbReference type="Proteomes" id="UP000299102">
    <property type="component" value="Unassembled WGS sequence"/>
</dbReference>
<dbReference type="PANTHER" id="PTHR12197">
    <property type="entry name" value="HISTONE-LYSINE N-METHYLTRANSFERASE SMYD"/>
    <property type="match status" value="1"/>
</dbReference>
<gene>
    <name evidence="1" type="primary">Smyd3</name>
    <name evidence="1" type="ORF">EVAR_89144_1</name>
</gene>
<evidence type="ECO:0000313" key="2">
    <source>
        <dbReference type="Proteomes" id="UP000299102"/>
    </source>
</evidence>